<gene>
    <name evidence="1" type="ORF">W911_01645</name>
</gene>
<accession>V5SH75</accession>
<evidence type="ECO:0000313" key="2">
    <source>
        <dbReference type="Proteomes" id="UP000018542"/>
    </source>
</evidence>
<organism evidence="1 2">
    <name type="scientific">Hyphomicrobium nitrativorans NL23</name>
    <dbReference type="NCBI Taxonomy" id="1029756"/>
    <lineage>
        <taxon>Bacteria</taxon>
        <taxon>Pseudomonadati</taxon>
        <taxon>Pseudomonadota</taxon>
        <taxon>Alphaproteobacteria</taxon>
        <taxon>Hyphomicrobiales</taxon>
        <taxon>Hyphomicrobiaceae</taxon>
        <taxon>Hyphomicrobium</taxon>
    </lineage>
</organism>
<sequence length="126" mass="13890">MAAGAALMPAAAKAKTMPDPYRGVWMNMEGRAASCQSSDWDGPNHMDTHIRVTRDKLQFAEGACTFTSVKTSDFGDAHVAMSCGAEGETYKTSEIWLLTTVREYKMIVMTNRDREIGATIVYQECP</sequence>
<keyword evidence="2" id="KW-1185">Reference proteome</keyword>
<protein>
    <submittedName>
        <fullName evidence="1">Uncharacterized protein</fullName>
    </submittedName>
</protein>
<dbReference type="HOGENOM" id="CLU_1978482_0_0_5"/>
<proteinExistence type="predicted"/>
<dbReference type="AlphaFoldDB" id="V5SH75"/>
<dbReference type="Proteomes" id="UP000018542">
    <property type="component" value="Chromosome"/>
</dbReference>
<evidence type="ECO:0000313" key="1">
    <source>
        <dbReference type="EMBL" id="AHB49837.1"/>
    </source>
</evidence>
<dbReference type="PATRIC" id="fig|1029756.8.peg.349"/>
<reference evidence="1 2" key="1">
    <citation type="journal article" date="2014" name="Genome Announc.">
        <title>Complete Genome Sequence of Hyphomicrobium nitrativorans Strain NL23, a Denitrifying Bacterium Isolated from Biofilm of a Methanol-Fed Denitrification System Treating Seawater at the Montreal Biodome.</title>
        <authorList>
            <person name="Martineau C."/>
            <person name="Villeneuve C."/>
            <person name="Mauffrey F."/>
            <person name="Villemur R."/>
        </authorList>
    </citation>
    <scope>NUCLEOTIDE SEQUENCE [LARGE SCALE GENOMIC DNA]</scope>
    <source>
        <strain evidence="1">NL23</strain>
    </source>
</reference>
<dbReference type="KEGG" id="hni:W911_01645"/>
<dbReference type="EMBL" id="CP006912">
    <property type="protein sequence ID" value="AHB49837.1"/>
    <property type="molecule type" value="Genomic_DNA"/>
</dbReference>
<name>V5SH75_9HYPH</name>